<dbReference type="AlphaFoldDB" id="A0A4R0WYR5"/>
<dbReference type="Proteomes" id="UP000294200">
    <property type="component" value="Unassembled WGS sequence"/>
</dbReference>
<evidence type="ECO:0000313" key="2">
    <source>
        <dbReference type="Proteomes" id="UP000294200"/>
    </source>
</evidence>
<reference evidence="1 2" key="1">
    <citation type="submission" date="2017-02" db="EMBL/GenBank/DDBJ databases">
        <title>Paraburkholderia sophoroidis sp. nov. and Paraburkholderia steynii sp. nov. rhizobial symbionts of the fynbos legume Hypocalyptus sophoroides.</title>
        <authorList>
            <person name="Steenkamp E.T."/>
            <person name="Beukes C.W."/>
            <person name="Van Zyl E."/>
            <person name="Avontuur J."/>
            <person name="Chan W.Y."/>
            <person name="Hassen A."/>
            <person name="Palmer M."/>
            <person name="Mthombeni L."/>
            <person name="Phalane F."/>
            <person name="Sereme K."/>
            <person name="Venter S.N."/>
        </authorList>
    </citation>
    <scope>NUCLEOTIDE SEQUENCE [LARGE SCALE GENOMIC DNA]</scope>
    <source>
        <strain evidence="1 2">HC1.1ba</strain>
    </source>
</reference>
<keyword evidence="2" id="KW-1185">Reference proteome</keyword>
<proteinExistence type="predicted"/>
<sequence>MRTYYLIAVKFSTIGYPRYLSPIPALEVHDDPMQLLMILGAAEATYVAQSTSSRAAIAFSQALAGGSDARTVKEVKVDPEIETRI</sequence>
<gene>
    <name evidence="1" type="ORF">BZM27_52920</name>
</gene>
<dbReference type="EMBL" id="MWML01000702">
    <property type="protein sequence ID" value="TCG02836.1"/>
    <property type="molecule type" value="Genomic_DNA"/>
</dbReference>
<name>A0A4R0WYR5_9BURK</name>
<evidence type="ECO:0000313" key="1">
    <source>
        <dbReference type="EMBL" id="TCG02836.1"/>
    </source>
</evidence>
<accession>A0A4R0WYR5</accession>
<organism evidence="1 2">
    <name type="scientific">Paraburkholderia steynii</name>
    <dbReference type="NCBI Taxonomy" id="1245441"/>
    <lineage>
        <taxon>Bacteria</taxon>
        <taxon>Pseudomonadati</taxon>
        <taxon>Pseudomonadota</taxon>
        <taxon>Betaproteobacteria</taxon>
        <taxon>Burkholderiales</taxon>
        <taxon>Burkholderiaceae</taxon>
        <taxon>Paraburkholderia</taxon>
    </lineage>
</organism>
<comment type="caution">
    <text evidence="1">The sequence shown here is derived from an EMBL/GenBank/DDBJ whole genome shotgun (WGS) entry which is preliminary data.</text>
</comment>
<protein>
    <submittedName>
        <fullName evidence="1">Uncharacterized protein</fullName>
    </submittedName>
</protein>